<feature type="transmembrane region" description="Helical" evidence="6">
    <location>
        <begin position="151"/>
        <end position="176"/>
    </location>
</feature>
<feature type="transmembrane region" description="Helical" evidence="6">
    <location>
        <begin position="284"/>
        <end position="305"/>
    </location>
</feature>
<comment type="caution">
    <text evidence="8">The sequence shown here is derived from an EMBL/GenBank/DDBJ whole genome shotgun (WGS) entry which is preliminary data.</text>
</comment>
<name>A0A2P7QZP1_9SPHN</name>
<protein>
    <submittedName>
        <fullName evidence="8">MFS transporter</fullName>
    </submittedName>
</protein>
<dbReference type="GO" id="GO:0022857">
    <property type="term" value="F:transmembrane transporter activity"/>
    <property type="evidence" value="ECO:0007669"/>
    <property type="project" value="InterPro"/>
</dbReference>
<dbReference type="GO" id="GO:0016020">
    <property type="term" value="C:membrane"/>
    <property type="evidence" value="ECO:0007669"/>
    <property type="project" value="UniProtKB-SubCell"/>
</dbReference>
<dbReference type="PROSITE" id="PS50850">
    <property type="entry name" value="MFS"/>
    <property type="match status" value="1"/>
</dbReference>
<dbReference type="FunFam" id="1.20.1250.20:FF:000018">
    <property type="entry name" value="MFS transporter permease"/>
    <property type="match status" value="1"/>
</dbReference>
<keyword evidence="3 6" id="KW-0812">Transmembrane</keyword>
<keyword evidence="5 6" id="KW-0472">Membrane</keyword>
<accession>A0A2P7QZP1</accession>
<dbReference type="Pfam" id="PF07690">
    <property type="entry name" value="MFS_1"/>
    <property type="match status" value="1"/>
</dbReference>
<dbReference type="PANTHER" id="PTHR43791">
    <property type="entry name" value="PERMEASE-RELATED"/>
    <property type="match status" value="1"/>
</dbReference>
<dbReference type="SUPFAM" id="SSF103473">
    <property type="entry name" value="MFS general substrate transporter"/>
    <property type="match status" value="1"/>
</dbReference>
<keyword evidence="9" id="KW-1185">Reference proteome</keyword>
<feature type="domain" description="Major facilitator superfamily (MFS) profile" evidence="7">
    <location>
        <begin position="27"/>
        <end position="432"/>
    </location>
</feature>
<evidence type="ECO:0000256" key="6">
    <source>
        <dbReference type="SAM" id="Phobius"/>
    </source>
</evidence>
<dbReference type="Gene3D" id="1.20.1250.20">
    <property type="entry name" value="MFS general substrate transporter like domains"/>
    <property type="match status" value="2"/>
</dbReference>
<dbReference type="InterPro" id="IPR020846">
    <property type="entry name" value="MFS_dom"/>
</dbReference>
<feature type="transmembrane region" description="Helical" evidence="6">
    <location>
        <begin position="342"/>
        <end position="364"/>
    </location>
</feature>
<dbReference type="EMBL" id="PXYI01000001">
    <property type="protein sequence ID" value="PSJ43442.1"/>
    <property type="molecule type" value="Genomic_DNA"/>
</dbReference>
<proteinExistence type="predicted"/>
<feature type="transmembrane region" description="Helical" evidence="6">
    <location>
        <begin position="93"/>
        <end position="112"/>
    </location>
</feature>
<dbReference type="CDD" id="cd17319">
    <property type="entry name" value="MFS_ExuT_GudP_like"/>
    <property type="match status" value="1"/>
</dbReference>
<dbReference type="OrthoDB" id="9773957at2"/>
<evidence type="ECO:0000256" key="3">
    <source>
        <dbReference type="ARBA" id="ARBA00022692"/>
    </source>
</evidence>
<keyword evidence="4 6" id="KW-1133">Transmembrane helix</keyword>
<feature type="transmembrane region" description="Helical" evidence="6">
    <location>
        <begin position="317"/>
        <end position="336"/>
    </location>
</feature>
<feature type="transmembrane region" description="Helical" evidence="6">
    <location>
        <begin position="63"/>
        <end position="86"/>
    </location>
</feature>
<evidence type="ECO:0000313" key="9">
    <source>
        <dbReference type="Proteomes" id="UP000241167"/>
    </source>
</evidence>
<dbReference type="InterPro" id="IPR036259">
    <property type="entry name" value="MFS_trans_sf"/>
</dbReference>
<dbReference type="InterPro" id="IPR011701">
    <property type="entry name" value="MFS"/>
</dbReference>
<feature type="transmembrane region" description="Helical" evidence="6">
    <location>
        <begin position="118"/>
        <end position="139"/>
    </location>
</feature>
<dbReference type="Proteomes" id="UP000241167">
    <property type="component" value="Unassembled WGS sequence"/>
</dbReference>
<evidence type="ECO:0000256" key="1">
    <source>
        <dbReference type="ARBA" id="ARBA00004141"/>
    </source>
</evidence>
<sequence>MPAASTSLDSALAQSEQRLVRKVAWRLMPLIMISYFFAFFDRINIGFAKAELTADLGLSNTAYGLGASLFVVGYVLCEVPSNLFLYKVGARQWIARIMVSWGLATAAMVLVTSPWQFYALRFVTGAMEAGFAPGIIYYLSTWFPTSHRGRITSALFVASACSGMFGGPLAGAILAWSDGLYGLAGWHWLFLFGGLPCVVLGLVVLRFLDNQIDDARWLDANEKVQLATMIVQTEQDGKSHSLLDAIRSPAVLLLGLLYFLIQIGSYGLNFWAPDLIRSAGVTSALATGMLTAVPYVCGVGSMIVIGYLSDQSGERRVYVVGCLIAAAAGFIGAGLFDRSIGGLVLALGLIGAGIIAAIPAFWALPPKLLTGAGAAGGIALINTLGQCGGIVSPLLVGRIKDVSGSATPALYVIGGLCVLGAAILMFAAPAALRARDQVARSTGY</sequence>
<reference evidence="8 9" key="1">
    <citation type="submission" date="2018-03" db="EMBL/GenBank/DDBJ databases">
        <title>The draft genome of Sphingosinicella sp. GL-C-18.</title>
        <authorList>
            <person name="Liu L."/>
            <person name="Li L."/>
            <person name="Liang L."/>
            <person name="Zhang X."/>
            <person name="Wang T."/>
        </authorList>
    </citation>
    <scope>NUCLEOTIDE SEQUENCE [LARGE SCALE GENOMIC DNA]</scope>
    <source>
        <strain evidence="8 9">GL-C-18</strain>
    </source>
</reference>
<feature type="transmembrane region" description="Helical" evidence="6">
    <location>
        <begin position="23"/>
        <end position="43"/>
    </location>
</feature>
<organism evidence="8 9">
    <name type="scientific">Allosphingosinicella deserti</name>
    <dbReference type="NCBI Taxonomy" id="2116704"/>
    <lineage>
        <taxon>Bacteria</taxon>
        <taxon>Pseudomonadati</taxon>
        <taxon>Pseudomonadota</taxon>
        <taxon>Alphaproteobacteria</taxon>
        <taxon>Sphingomonadales</taxon>
        <taxon>Sphingomonadaceae</taxon>
        <taxon>Allosphingosinicella</taxon>
    </lineage>
</organism>
<gene>
    <name evidence="8" type="ORF">C7I55_03535</name>
</gene>
<dbReference type="AlphaFoldDB" id="A0A2P7QZP1"/>
<feature type="transmembrane region" description="Helical" evidence="6">
    <location>
        <begin position="408"/>
        <end position="432"/>
    </location>
</feature>
<evidence type="ECO:0000256" key="2">
    <source>
        <dbReference type="ARBA" id="ARBA00022448"/>
    </source>
</evidence>
<keyword evidence="2" id="KW-0813">Transport</keyword>
<feature type="transmembrane region" description="Helical" evidence="6">
    <location>
        <begin position="250"/>
        <end position="272"/>
    </location>
</feature>
<evidence type="ECO:0000256" key="5">
    <source>
        <dbReference type="ARBA" id="ARBA00023136"/>
    </source>
</evidence>
<feature type="transmembrane region" description="Helical" evidence="6">
    <location>
        <begin position="376"/>
        <end position="396"/>
    </location>
</feature>
<evidence type="ECO:0000259" key="7">
    <source>
        <dbReference type="PROSITE" id="PS50850"/>
    </source>
</evidence>
<evidence type="ECO:0000256" key="4">
    <source>
        <dbReference type="ARBA" id="ARBA00022989"/>
    </source>
</evidence>
<dbReference type="PANTHER" id="PTHR43791:SF36">
    <property type="entry name" value="TRANSPORTER, PUTATIVE (AFU_ORTHOLOGUE AFUA_6G08340)-RELATED"/>
    <property type="match status" value="1"/>
</dbReference>
<evidence type="ECO:0000313" key="8">
    <source>
        <dbReference type="EMBL" id="PSJ43442.1"/>
    </source>
</evidence>
<feature type="transmembrane region" description="Helical" evidence="6">
    <location>
        <begin position="188"/>
        <end position="208"/>
    </location>
</feature>
<comment type="subcellular location">
    <subcellularLocation>
        <location evidence="1">Membrane</location>
        <topology evidence="1">Multi-pass membrane protein</topology>
    </subcellularLocation>
</comment>